<evidence type="ECO:0000256" key="1">
    <source>
        <dbReference type="SAM" id="MobiDB-lite"/>
    </source>
</evidence>
<sequence>MTLAFPRVKWHLVRALQKYVVNPPVRLLLHLGLMPLGYALIETRGRVTGRPRRTPVGNGRVGDVFWVVAEHGERAGYVRNVRSDPRVRLRMRVGWRFRWVEGWATLHPELDPAQVQRRLSAWHPLRAFNAMQVQVLGSDLLVVRIDLAPTGQGERAPVRPAAALSPGPPHGRAVR</sequence>
<dbReference type="GO" id="GO:0016491">
    <property type="term" value="F:oxidoreductase activity"/>
    <property type="evidence" value="ECO:0007669"/>
    <property type="project" value="InterPro"/>
</dbReference>
<accession>A0A0K1JQ77</accession>
<name>A0A0K1JQ77_9MICO</name>
<reference evidence="2 3" key="1">
    <citation type="submission" date="2015-03" db="EMBL/GenBank/DDBJ databases">
        <title>Luteipulveratus halotolerans sp. nov., a novel actinobacterium (Dermacoccaceae) from Sarawak, Malaysia.</title>
        <authorList>
            <person name="Juboi H."/>
            <person name="Basik A."/>
            <person name="Shamsul S.S."/>
            <person name="Arnold P."/>
            <person name="Schmitt E.K."/>
            <person name="Sanglier J.-J."/>
            <person name="Yeo T."/>
        </authorList>
    </citation>
    <scope>NUCLEOTIDE SEQUENCE [LARGE SCALE GENOMIC DNA]</scope>
    <source>
        <strain evidence="2 3">MN07-A0370</strain>
    </source>
</reference>
<dbReference type="STRING" id="571913.VV02_12475"/>
<dbReference type="EMBL" id="CP011112">
    <property type="protein sequence ID" value="AKU18876.1"/>
    <property type="molecule type" value="Genomic_DNA"/>
</dbReference>
<feature type="region of interest" description="Disordered" evidence="1">
    <location>
        <begin position="152"/>
        <end position="175"/>
    </location>
</feature>
<organism evidence="2 3">
    <name type="scientific">Luteipulveratus mongoliensis</name>
    <dbReference type="NCBI Taxonomy" id="571913"/>
    <lineage>
        <taxon>Bacteria</taxon>
        <taxon>Bacillati</taxon>
        <taxon>Actinomycetota</taxon>
        <taxon>Actinomycetes</taxon>
        <taxon>Micrococcales</taxon>
        <taxon>Dermacoccaceae</taxon>
        <taxon>Luteipulveratus</taxon>
    </lineage>
</organism>
<protein>
    <recommendedName>
        <fullName evidence="4">Nitroreductase</fullName>
    </recommendedName>
</protein>
<gene>
    <name evidence="2" type="ORF">VV02_12475</name>
</gene>
<dbReference type="InterPro" id="IPR012349">
    <property type="entry name" value="Split_barrel_FMN-bd"/>
</dbReference>
<dbReference type="InterPro" id="IPR004378">
    <property type="entry name" value="F420H2_quin_Rdtase"/>
</dbReference>
<keyword evidence="3" id="KW-1185">Reference proteome</keyword>
<dbReference type="AlphaFoldDB" id="A0A0K1JQ77"/>
<evidence type="ECO:0008006" key="4">
    <source>
        <dbReference type="Google" id="ProtNLM"/>
    </source>
</evidence>
<dbReference type="NCBIfam" id="TIGR00026">
    <property type="entry name" value="hi_GC_TIGR00026"/>
    <property type="match status" value="1"/>
</dbReference>
<evidence type="ECO:0000313" key="2">
    <source>
        <dbReference type="EMBL" id="AKU18876.1"/>
    </source>
</evidence>
<dbReference type="Gene3D" id="2.30.110.10">
    <property type="entry name" value="Electron Transport, Fmn-binding Protein, Chain A"/>
    <property type="match status" value="1"/>
</dbReference>
<proteinExistence type="predicted"/>
<dbReference type="Pfam" id="PF04075">
    <property type="entry name" value="F420H2_quin_red"/>
    <property type="match status" value="1"/>
</dbReference>
<dbReference type="PATRIC" id="fig|571913.6.peg.2542"/>
<dbReference type="SUPFAM" id="SSF50475">
    <property type="entry name" value="FMN-binding split barrel"/>
    <property type="match status" value="1"/>
</dbReference>
<evidence type="ECO:0000313" key="3">
    <source>
        <dbReference type="Proteomes" id="UP000066480"/>
    </source>
</evidence>
<dbReference type="KEGG" id="lmoi:VV02_12475"/>
<dbReference type="Proteomes" id="UP000066480">
    <property type="component" value="Chromosome"/>
</dbReference>